<dbReference type="InterPro" id="IPR004647">
    <property type="entry name" value="Fe-S_hydro-lyase_TtdB-typ_cat"/>
</dbReference>
<dbReference type="EMBL" id="JACRSP010000001">
    <property type="protein sequence ID" value="MBC8535337.1"/>
    <property type="molecule type" value="Genomic_DNA"/>
</dbReference>
<dbReference type="NCBIfam" id="NF005310">
    <property type="entry name" value="PRK06842.1"/>
    <property type="match status" value="1"/>
</dbReference>
<evidence type="ECO:0000259" key="3">
    <source>
        <dbReference type="Pfam" id="PF05683"/>
    </source>
</evidence>
<evidence type="ECO:0000256" key="1">
    <source>
        <dbReference type="ARBA" id="ARBA00008876"/>
    </source>
</evidence>
<dbReference type="Pfam" id="PF05683">
    <property type="entry name" value="Fumerase_C"/>
    <property type="match status" value="1"/>
</dbReference>
<dbReference type="Proteomes" id="UP000620366">
    <property type="component" value="Unassembled WGS sequence"/>
</dbReference>
<name>A0A926HPJ1_9FIRM</name>
<reference evidence="4" key="1">
    <citation type="submission" date="2020-08" db="EMBL/GenBank/DDBJ databases">
        <title>Genome public.</title>
        <authorList>
            <person name="Liu C."/>
            <person name="Sun Q."/>
        </authorList>
    </citation>
    <scope>NUCLEOTIDE SEQUENCE</scope>
    <source>
        <strain evidence="4">BX7</strain>
    </source>
</reference>
<feature type="domain" description="Fe-S hydro-lyase tartrate dehydratase beta-type catalytic" evidence="3">
    <location>
        <begin position="10"/>
        <end position="175"/>
    </location>
</feature>
<comment type="similarity">
    <text evidence="1">Belongs to the class-I fumarase family.</text>
</comment>
<protein>
    <submittedName>
        <fullName evidence="4">Fe-S-containing hydro-lyase</fullName>
    </submittedName>
</protein>
<dbReference type="AlphaFoldDB" id="A0A926HPJ1"/>
<dbReference type="Gene3D" id="3.20.130.10">
    <property type="entry name" value="Fe-S hydro-lyase, tartrate dehydratase beta-type, catalytic domain"/>
    <property type="match status" value="1"/>
</dbReference>
<proteinExistence type="inferred from homology"/>
<evidence type="ECO:0000256" key="2">
    <source>
        <dbReference type="ARBA" id="ARBA00023239"/>
    </source>
</evidence>
<evidence type="ECO:0000313" key="4">
    <source>
        <dbReference type="EMBL" id="MBC8535337.1"/>
    </source>
</evidence>
<keyword evidence="5" id="KW-1185">Reference proteome</keyword>
<dbReference type="PANTHER" id="PTHR43351">
    <property type="entry name" value="L(+)-TARTRATE DEHYDRATASE SUBUNIT BETA"/>
    <property type="match status" value="1"/>
</dbReference>
<comment type="caution">
    <text evidence="4">The sequence shown here is derived from an EMBL/GenBank/DDBJ whole genome shotgun (WGS) entry which is preliminary data.</text>
</comment>
<keyword evidence="2" id="KW-0456">Lyase</keyword>
<evidence type="ECO:0000313" key="5">
    <source>
        <dbReference type="Proteomes" id="UP000620366"/>
    </source>
</evidence>
<organism evidence="4 5">
    <name type="scientific">Feifania hominis</name>
    <dbReference type="NCBI Taxonomy" id="2763660"/>
    <lineage>
        <taxon>Bacteria</taxon>
        <taxon>Bacillati</taxon>
        <taxon>Bacillota</taxon>
        <taxon>Clostridia</taxon>
        <taxon>Eubacteriales</taxon>
        <taxon>Feifaniaceae</taxon>
        <taxon>Feifania</taxon>
    </lineage>
</organism>
<dbReference type="InterPro" id="IPR036660">
    <property type="entry name" value="Fe-S_hydroAse_TtdB_cat_sf"/>
</dbReference>
<dbReference type="PANTHER" id="PTHR43351:SF2">
    <property type="entry name" value="L(+)-TARTRATE DEHYDRATASE SUBUNIT BETA-RELATED"/>
    <property type="match status" value="1"/>
</dbReference>
<dbReference type="NCBIfam" id="TIGR00723">
    <property type="entry name" value="ttdB_fumA_fumB"/>
    <property type="match status" value="1"/>
</dbReference>
<dbReference type="RefSeq" id="WP_249299007.1">
    <property type="nucleotide sequence ID" value="NZ_JACRSP010000001.1"/>
</dbReference>
<dbReference type="GO" id="GO:0016836">
    <property type="term" value="F:hydro-lyase activity"/>
    <property type="evidence" value="ECO:0007669"/>
    <property type="project" value="InterPro"/>
</dbReference>
<dbReference type="SUPFAM" id="SSF117457">
    <property type="entry name" value="FumA C-terminal domain-like"/>
    <property type="match status" value="1"/>
</dbReference>
<sequence>MEYHIRVEQLPERAPALRAGDMVYLSGTIYTSRDAAHKRLMAMHEKGEPFPFEMKGAVIYYAGPTPTKPGDVIGSCGPTTSSRMDPFAPTLLDCGLIGMIGKGKRSAEVIEAIRRNRAVYFCAIGGAGALAAKKIKKLDVIAFPELGCESAKRLEVEEFPVTVAIDCVGGNIFETGAQQYRTL</sequence>
<gene>
    <name evidence="4" type="ORF">H8695_01325</name>
</gene>
<accession>A0A926HPJ1</accession>